<keyword evidence="3" id="KW-1185">Reference proteome</keyword>
<evidence type="ECO:0000313" key="2">
    <source>
        <dbReference type="EMBL" id="EOA94526.1"/>
    </source>
</evidence>
<organism evidence="2 3">
    <name type="scientific">Anas platyrhynchos</name>
    <name type="common">Mallard</name>
    <name type="synonym">Anas boschas</name>
    <dbReference type="NCBI Taxonomy" id="8839"/>
    <lineage>
        <taxon>Eukaryota</taxon>
        <taxon>Metazoa</taxon>
        <taxon>Chordata</taxon>
        <taxon>Craniata</taxon>
        <taxon>Vertebrata</taxon>
        <taxon>Euteleostomi</taxon>
        <taxon>Archelosauria</taxon>
        <taxon>Archosauria</taxon>
        <taxon>Dinosauria</taxon>
        <taxon>Saurischia</taxon>
        <taxon>Theropoda</taxon>
        <taxon>Coelurosauria</taxon>
        <taxon>Aves</taxon>
        <taxon>Neognathae</taxon>
        <taxon>Galloanserae</taxon>
        <taxon>Anseriformes</taxon>
        <taxon>Anatidae</taxon>
        <taxon>Anatinae</taxon>
        <taxon>Anas</taxon>
    </lineage>
</organism>
<reference evidence="3" key="1">
    <citation type="journal article" date="2013" name="Nat. Genet.">
        <title>The duck genome and transcriptome provide insight into an avian influenza virus reservoir species.</title>
        <authorList>
            <person name="Huang Y."/>
            <person name="Li Y."/>
            <person name="Burt D.W."/>
            <person name="Chen H."/>
            <person name="Zhang Y."/>
            <person name="Qian W."/>
            <person name="Kim H."/>
            <person name="Gan S."/>
            <person name="Zhao Y."/>
            <person name="Li J."/>
            <person name="Yi K."/>
            <person name="Feng H."/>
            <person name="Zhu P."/>
            <person name="Li B."/>
            <person name="Liu Q."/>
            <person name="Fairley S."/>
            <person name="Magor K.E."/>
            <person name="Du Z."/>
            <person name="Hu X."/>
            <person name="Goodman L."/>
            <person name="Tafer H."/>
            <person name="Vignal A."/>
            <person name="Lee T."/>
            <person name="Kim K.W."/>
            <person name="Sheng Z."/>
            <person name="An Y."/>
            <person name="Searle S."/>
            <person name="Herrero J."/>
            <person name="Groenen M.A."/>
            <person name="Crooijmans R.P."/>
            <person name="Faraut T."/>
            <person name="Cai Q."/>
            <person name="Webster R.G."/>
            <person name="Aldridge J.R."/>
            <person name="Warren W.C."/>
            <person name="Bartschat S."/>
            <person name="Kehr S."/>
            <person name="Marz M."/>
            <person name="Stadler P.F."/>
            <person name="Smith J."/>
            <person name="Kraus R.H."/>
            <person name="Zhao Y."/>
            <person name="Ren L."/>
            <person name="Fei J."/>
            <person name="Morisson M."/>
            <person name="Kaiser P."/>
            <person name="Griffin D.K."/>
            <person name="Rao M."/>
            <person name="Pitel F."/>
            <person name="Wang J."/>
            <person name="Li N."/>
        </authorList>
    </citation>
    <scope>NUCLEOTIDE SEQUENCE [LARGE SCALE GENOMIC DNA]</scope>
</reference>
<gene>
    <name evidence="2" type="ORF">Anapl_08659</name>
</gene>
<dbReference type="Proteomes" id="UP000296049">
    <property type="component" value="Unassembled WGS sequence"/>
</dbReference>
<sequence>MAVVPRAGLSLCGCFRRWWCRSSARGGVDAMALLSKDVVAGMVAAGLAAQQLSQQSGGRPSPHGQAGPWPEDDECKDHQNHFVLRELQQALFVHVAPGVCWGQESYVRVVWTCCVSAGALKPLLMDVLLVTGQARVWKQLQGRRR</sequence>
<name>R0JC20_ANAPL</name>
<protein>
    <submittedName>
        <fullName evidence="2">Uncharacterized protein</fullName>
    </submittedName>
</protein>
<accession>R0JC20</accession>
<dbReference type="AlphaFoldDB" id="R0JC20"/>
<dbReference type="EMBL" id="KB744722">
    <property type="protein sequence ID" value="EOA94526.1"/>
    <property type="molecule type" value="Genomic_DNA"/>
</dbReference>
<evidence type="ECO:0000256" key="1">
    <source>
        <dbReference type="SAM" id="MobiDB-lite"/>
    </source>
</evidence>
<proteinExistence type="predicted"/>
<feature type="region of interest" description="Disordered" evidence="1">
    <location>
        <begin position="52"/>
        <end position="72"/>
    </location>
</feature>
<evidence type="ECO:0000313" key="3">
    <source>
        <dbReference type="Proteomes" id="UP000296049"/>
    </source>
</evidence>